<proteinExistence type="predicted"/>
<evidence type="ECO:0000313" key="1">
    <source>
        <dbReference type="EMBL" id="QHS81505.1"/>
    </source>
</evidence>
<dbReference type="EMBL" id="MN740758">
    <property type="protein sequence ID" value="QHS81505.1"/>
    <property type="molecule type" value="Genomic_DNA"/>
</dbReference>
<sequence>MSINPVKVDKQSTEEAIREAAMKPAEFSPVERATYLRQMIGELVPLVAQGKTSDELKESHGDFARGYPELFKKIVGKEDLTPLRTMLGALDKMAEGKLTQHTASVMVGQKLVDTYVKPQLAGVAPNKQGR</sequence>
<name>A0A6C0AQ98_9ZZZZ</name>
<accession>A0A6C0AQ98</accession>
<organism evidence="1">
    <name type="scientific">viral metagenome</name>
    <dbReference type="NCBI Taxonomy" id="1070528"/>
    <lineage>
        <taxon>unclassified sequences</taxon>
        <taxon>metagenomes</taxon>
        <taxon>organismal metagenomes</taxon>
    </lineage>
</organism>
<protein>
    <submittedName>
        <fullName evidence="1">Uncharacterized protein</fullName>
    </submittedName>
</protein>
<reference evidence="1" key="1">
    <citation type="journal article" date="2020" name="Nature">
        <title>Giant virus diversity and host interactions through global metagenomics.</title>
        <authorList>
            <person name="Schulz F."/>
            <person name="Roux S."/>
            <person name="Paez-Espino D."/>
            <person name="Jungbluth S."/>
            <person name="Walsh D.A."/>
            <person name="Denef V.J."/>
            <person name="McMahon K.D."/>
            <person name="Konstantinidis K.T."/>
            <person name="Eloe-Fadrosh E.A."/>
            <person name="Kyrpides N.C."/>
            <person name="Woyke T."/>
        </authorList>
    </citation>
    <scope>NUCLEOTIDE SEQUENCE</scope>
    <source>
        <strain evidence="1">GVMAG-S-1101164-72</strain>
    </source>
</reference>
<dbReference type="AlphaFoldDB" id="A0A6C0AQ98"/>